<dbReference type="SUPFAM" id="SSF48371">
    <property type="entry name" value="ARM repeat"/>
    <property type="match status" value="2"/>
</dbReference>
<dbReference type="GO" id="GO:0032012">
    <property type="term" value="P:regulation of ARF protein signal transduction"/>
    <property type="evidence" value="ECO:0007669"/>
    <property type="project" value="InterPro"/>
</dbReference>
<evidence type="ECO:0000313" key="7">
    <source>
        <dbReference type="Proteomes" id="UP001152759"/>
    </source>
</evidence>
<feature type="compositionally biased region" description="Polar residues" evidence="4">
    <location>
        <begin position="1836"/>
        <end position="1845"/>
    </location>
</feature>
<protein>
    <recommendedName>
        <fullName evidence="5">SEC7 domain-containing protein</fullName>
    </recommendedName>
</protein>
<gene>
    <name evidence="6" type="ORF">BEMITA_LOCUS7389</name>
</gene>
<feature type="region of interest" description="Disordered" evidence="4">
    <location>
        <begin position="467"/>
        <end position="504"/>
    </location>
</feature>
<organism evidence="6 7">
    <name type="scientific">Bemisia tabaci</name>
    <name type="common">Sweetpotato whitefly</name>
    <name type="synonym">Aleurodes tabaci</name>
    <dbReference type="NCBI Taxonomy" id="7038"/>
    <lineage>
        <taxon>Eukaryota</taxon>
        <taxon>Metazoa</taxon>
        <taxon>Ecdysozoa</taxon>
        <taxon>Arthropoda</taxon>
        <taxon>Hexapoda</taxon>
        <taxon>Insecta</taxon>
        <taxon>Pterygota</taxon>
        <taxon>Neoptera</taxon>
        <taxon>Paraneoptera</taxon>
        <taxon>Hemiptera</taxon>
        <taxon>Sternorrhyncha</taxon>
        <taxon>Aleyrodoidea</taxon>
        <taxon>Aleyrodidae</taxon>
        <taxon>Aleyrodinae</taxon>
        <taxon>Bemisia</taxon>
    </lineage>
</organism>
<keyword evidence="2" id="KW-0472">Membrane</keyword>
<sequence length="2031" mass="225302">MEDLLQQLIAEAAGPKFSEVRIASQEAYDFLESQQGLMRDPAHELRAKCLCALQLAVETKKSKLVSLALIGLHKLLRDDRFQSNFEPEDDSLWLPSQLLCAMNSLLSQSDDTQVDMLKVLLNMACLPYWTMNGRLIIQILTLCSEAYESGNNAIRTAAQAATSQTLRSFCNILDEECQESESLKDISPSGILCFNQIIPILQFICSKIEETQIERGERSGQTVVFLLECMHTLVSSLPQKIYSNKHFTTFLWQKLCPALIAFLGSPRVDKKIISREGKSGNSEGEIGRGSGGLASAPSFDSHQAKTVYSIGSELVRLVGCVGSLRPVLESVFHRMLIYPPPQHRLEALRALRELLGSPSRLLDFAGPLLLEDEKGCPQSDMALTRLVMDSIEECAGCSDIAIKHASISCILALLNALQELSLGRNLNDQYVDKINSMFPKMKDCDYQGPLTYELMSRLPRDYREVMEKERGKTEIEEGSESGGSSSGILSSGETEGPEEGLQLDDSDLEEMVAEAEKRKTEADLRLNKIEKSLKDMDSEMKIITESADMERQNAHHFKSALISFLPTLLNLRSILQVDEALQEFSSKYCEDLFTKDKGTIVNADGIYLASHLALLLNFRLIQSDYYQNPSKEIPYSEADFVEGVQGSGVLVYLSAAWLSELYQITLSNNFLSLAGYCSSNSDNLALINLLTGYSRMINTGCFEFMSSTLCFPCIFYNRLILPLTHPLLLSFINCLQSLLRLSRRTELSVLVLHQKVTFLFIPVNFNLESIPNNGQANSQYLVDCQRLEKAALRPEISPETEAGIKLSRRILTCVWDSMLVVLGVPLQESLALKKKSHRLLILGNEAVKRALAKESVVMSLEALQKAASLTTVSGLQSRCGGVFALLASATTPSSAGPLVSAQPLSTLTAPHALSLEVILSRGLELGSHAQECWTHVFSCCLYVGQLEHQFFSQNQKSSVPTSINSVKVDKVSTTDRLNLSFNPVENEDDECMDVYSFLASPSSPTGPVPKSIADLISKNRLDGQGSSLLNSETSAEVICILSQHVDRLFEEVALKLNLSSLKKFMNELCSASKKQLFTNSTAKSTNQGKRWWWIPSSRSTSYSPLLLSRASQVTLRCIRSGRPLIHIMNIWSIVGPHFMEAACHKDNSISKLAVSSMHDIITALLNENVELPHFHFNESLFKPYENLLCLELCDVDVQDQIVSCLSECVEANRGEIRSGWRPLFGALRGAYSSPLDIFAVFLNSDNSLVFANAAVDCILCLLKHVRGNDNNTKESEKMCDDALDYISFCSAMLSSLYKMPACPVFHSSHRIQFCTKLIDPIVPDKELIKFDVDEKSSDTLEISYSCLSLNHICDISAVEKPSGILKVWSLMIEGLAANVATCPPSCQPKTLDVLFLLLRQFITVPGKLFGLYCLNHLLLPAIQDWLRKLDLSEAPCFKQYCGLTTDMTVEYLTPLAGSEEHIPENSLLLKQLILVMIECIASPVEPIARLGCACLRHVVMELGTKMSADQWELVCVGLHRAVTISLLPVAQLSAAFCAGSLSFYGDYAQVKVAARKDSSPQEFLRMKHLSQQVFLLEGQRGDEGAYEDAHEVEERSYTFLLYPAESANPEQNVVRVSFYGLVVGLLAHQMLLQTIGSLLVQGTPHVIPSLANVLLQSPAITPVSGDHSVKFGTRALPGFMRYMSDAHIHTLLLCLNVSYERALQFDSRPGLKFLVQKVANLERAANLYRQAGASWTLKLVTLFDICLGEVSKTNATLDGVKKILEKREEGPGSFILRLRESFDALCDTYVDILLDKDGAHSAVDRISDQPMFFLIAQTDDFPDIKRREKPPGDSPKISSEKNSPASGDENSEGEVDRDREEKDKKVAKTPAKPFKLADLANDSSNCTSEDEGPATVYHVAGKSEVSSMMDEYKRRKKTCVMPNNQGAPKRRNPFTPADNFLVPAEPIPPEIEHQRNDSLFKDSEAHTVVWAEMLVSVFDLIAQLSDLDLRILLPVIFNGVRHLTAYATHPPLKHAIAEFFHRVALLYGFSP</sequence>
<feature type="region of interest" description="Disordered" evidence="4">
    <location>
        <begin position="1823"/>
        <end position="1892"/>
    </location>
</feature>
<dbReference type="EMBL" id="OU963865">
    <property type="protein sequence ID" value="CAH0388476.1"/>
    <property type="molecule type" value="Genomic_DNA"/>
</dbReference>
<dbReference type="SUPFAM" id="SSF48425">
    <property type="entry name" value="Sec7 domain"/>
    <property type="match status" value="1"/>
</dbReference>
<dbReference type="InterPro" id="IPR015403">
    <property type="entry name" value="Mon2/Sec7/BIG1-like_HDS"/>
</dbReference>
<dbReference type="InterPro" id="IPR032629">
    <property type="entry name" value="DCB_dom"/>
</dbReference>
<evidence type="ECO:0000256" key="1">
    <source>
        <dbReference type="ARBA" id="ARBA00004370"/>
    </source>
</evidence>
<evidence type="ECO:0000256" key="3">
    <source>
        <dbReference type="SAM" id="Coils"/>
    </source>
</evidence>
<dbReference type="SMART" id="SM00222">
    <property type="entry name" value="Sec7"/>
    <property type="match status" value="1"/>
</dbReference>
<dbReference type="GO" id="GO:0016020">
    <property type="term" value="C:membrane"/>
    <property type="evidence" value="ECO:0007669"/>
    <property type="project" value="UniProtKB-SubCell"/>
</dbReference>
<dbReference type="InterPro" id="IPR035999">
    <property type="entry name" value="Sec7_dom_sf"/>
</dbReference>
<reference evidence="6" key="1">
    <citation type="submission" date="2021-12" db="EMBL/GenBank/DDBJ databases">
        <authorList>
            <person name="King R."/>
        </authorList>
    </citation>
    <scope>NUCLEOTIDE SEQUENCE</scope>
</reference>
<evidence type="ECO:0000259" key="5">
    <source>
        <dbReference type="SMART" id="SM00222"/>
    </source>
</evidence>
<dbReference type="PANTHER" id="PTHR10663">
    <property type="entry name" value="GUANYL-NUCLEOTIDE EXCHANGE FACTOR"/>
    <property type="match status" value="1"/>
</dbReference>
<feature type="coiled-coil region" evidence="3">
    <location>
        <begin position="512"/>
        <end position="539"/>
    </location>
</feature>
<feature type="compositionally biased region" description="Acidic residues" evidence="4">
    <location>
        <begin position="495"/>
        <end position="504"/>
    </location>
</feature>
<name>A0A9P0F1Y6_BEMTA</name>
<evidence type="ECO:0000256" key="2">
    <source>
        <dbReference type="ARBA" id="ARBA00023136"/>
    </source>
</evidence>
<feature type="domain" description="SEC7" evidence="5">
    <location>
        <begin position="369"/>
        <end position="670"/>
    </location>
</feature>
<keyword evidence="3" id="KW-0175">Coiled coil</keyword>
<dbReference type="InterPro" id="IPR016024">
    <property type="entry name" value="ARM-type_fold"/>
</dbReference>
<keyword evidence="7" id="KW-1185">Reference proteome</keyword>
<comment type="subcellular location">
    <subcellularLocation>
        <location evidence="1">Membrane</location>
    </subcellularLocation>
</comment>
<proteinExistence type="predicted"/>
<feature type="region of interest" description="Disordered" evidence="4">
    <location>
        <begin position="274"/>
        <end position="298"/>
    </location>
</feature>
<dbReference type="PANTHER" id="PTHR10663:SF344">
    <property type="entry name" value="BREFELDIN A-INHIBITED GUANINE NUCLEOTIDE-EXCHANGE PROTEIN 3"/>
    <property type="match status" value="1"/>
</dbReference>
<accession>A0A9P0F1Y6</accession>
<dbReference type="Pfam" id="PF16213">
    <property type="entry name" value="DCB"/>
    <property type="match status" value="1"/>
</dbReference>
<dbReference type="InterPro" id="IPR000904">
    <property type="entry name" value="Sec7_dom"/>
</dbReference>
<evidence type="ECO:0000313" key="6">
    <source>
        <dbReference type="EMBL" id="CAH0388476.1"/>
    </source>
</evidence>
<dbReference type="Pfam" id="PF09324">
    <property type="entry name" value="Sec7-like_HDS"/>
    <property type="match status" value="1"/>
</dbReference>
<feature type="compositionally biased region" description="Basic and acidic residues" evidence="4">
    <location>
        <begin position="1854"/>
        <end position="1866"/>
    </location>
</feature>
<dbReference type="Proteomes" id="UP001152759">
    <property type="component" value="Chromosome 4"/>
</dbReference>
<evidence type="ECO:0000256" key="4">
    <source>
        <dbReference type="SAM" id="MobiDB-lite"/>
    </source>
</evidence>
<dbReference type="GO" id="GO:0005085">
    <property type="term" value="F:guanyl-nucleotide exchange factor activity"/>
    <property type="evidence" value="ECO:0007669"/>
    <property type="project" value="InterPro"/>
</dbReference>